<keyword evidence="4" id="KW-0804">Transcription</keyword>
<dbReference type="PROSITE" id="PS51372">
    <property type="entry name" value="PRD_2"/>
    <property type="match status" value="2"/>
</dbReference>
<sequence>MADQLAVTRRTLRTYIKSLNEFREGLIESNTHNGYQLNHELFSEDMVLNYQKENRRHTPEFRLIHIIKQLIESDYLEVSQLADLFYVSEGTILSDITKINSIISPFKDLEIKRQKGRVVLRGSEYSKRRLYRRMLTEELQEDFLNIEQLDKLYPEIDMKLVSELTEAVFREFNYSITTSQFKLLLIHIGISIDRINKNQMIDEPDLSKRHLQDNIEWEISTQLYQRIKEEYQLKISTSEIDYLADLLKNNQAKKQEAVSVNIEGQFIDIKNLLGETFNYLNTMFGTQFSSEDDLATNFVYHIKALVDRAKKQRHYTTRPLTDVKQDYPFIFELGVVAAKFIEQETQIQISEDEISYIALHLGAIYSSKPNSAKIKAAMCSSINPNLARMAIQKIMSNFNHKLEEIRLVETIEEQFLIEEDIDLVLTFNDINEEISLPQLMISPFFNEEDNIKLFEILYEIEKTKKFSQFKLNIGKLIRDEFFYKDLICHEVEDLIRRLSTDLFQAGIVDHEFESSVIQREHYSPTSFGYSLAIPHPMVMNSKKSTVSVCILEEAMKWGGP</sequence>
<dbReference type="Gene3D" id="1.10.10.10">
    <property type="entry name" value="Winged helix-like DNA-binding domain superfamily/Winged helix DNA-binding domain"/>
    <property type="match status" value="2"/>
</dbReference>
<dbReference type="Pfam" id="PF00359">
    <property type="entry name" value="PTS_EIIA_2"/>
    <property type="match status" value="1"/>
</dbReference>
<evidence type="ECO:0000313" key="8">
    <source>
        <dbReference type="Proteomes" id="UP000721415"/>
    </source>
</evidence>
<dbReference type="PANTHER" id="PTHR30185">
    <property type="entry name" value="CRYPTIC BETA-GLUCOSIDE BGL OPERON ANTITERMINATOR"/>
    <property type="match status" value="1"/>
</dbReference>
<evidence type="ECO:0000313" key="7">
    <source>
        <dbReference type="EMBL" id="MBG9987317.1"/>
    </source>
</evidence>
<dbReference type="InterPro" id="IPR002178">
    <property type="entry name" value="PTS_EIIA_type-2_dom"/>
</dbReference>
<dbReference type="InterPro" id="IPR050661">
    <property type="entry name" value="BglG_antiterminators"/>
</dbReference>
<gene>
    <name evidence="7" type="ORF">HZY91_10610</name>
</gene>
<dbReference type="Proteomes" id="UP000721415">
    <property type="component" value="Unassembled WGS sequence"/>
</dbReference>
<dbReference type="PROSITE" id="PS51094">
    <property type="entry name" value="PTS_EIIA_TYPE_2"/>
    <property type="match status" value="1"/>
</dbReference>
<keyword evidence="1" id="KW-0677">Repeat</keyword>
<dbReference type="InterPro" id="IPR016152">
    <property type="entry name" value="PTrfase/Anion_transptr"/>
</dbReference>
<organism evidence="7 8">
    <name type="scientific">Facklamia lactis</name>
    <dbReference type="NCBI Taxonomy" id="2749967"/>
    <lineage>
        <taxon>Bacteria</taxon>
        <taxon>Bacillati</taxon>
        <taxon>Bacillota</taxon>
        <taxon>Bacilli</taxon>
        <taxon>Lactobacillales</taxon>
        <taxon>Aerococcaceae</taxon>
        <taxon>Facklamia</taxon>
    </lineage>
</organism>
<dbReference type="InterPro" id="IPR036634">
    <property type="entry name" value="PRD_sf"/>
</dbReference>
<feature type="domain" description="PTS EIIA type-2" evidence="5">
    <location>
        <begin position="475"/>
        <end position="560"/>
    </location>
</feature>
<evidence type="ECO:0000256" key="1">
    <source>
        <dbReference type="ARBA" id="ARBA00022737"/>
    </source>
</evidence>
<evidence type="ECO:0000259" key="6">
    <source>
        <dbReference type="PROSITE" id="PS51372"/>
    </source>
</evidence>
<dbReference type="Pfam" id="PF05043">
    <property type="entry name" value="Mga"/>
    <property type="match status" value="1"/>
</dbReference>
<proteinExistence type="predicted"/>
<keyword evidence="3" id="KW-0010">Activator</keyword>
<feature type="domain" description="PRD" evidence="6">
    <location>
        <begin position="264"/>
        <end position="371"/>
    </location>
</feature>
<evidence type="ECO:0000259" key="5">
    <source>
        <dbReference type="PROSITE" id="PS51094"/>
    </source>
</evidence>
<dbReference type="Pfam" id="PF00874">
    <property type="entry name" value="PRD"/>
    <property type="match status" value="2"/>
</dbReference>
<dbReference type="InterPro" id="IPR011608">
    <property type="entry name" value="PRD"/>
</dbReference>
<dbReference type="SUPFAM" id="SSF55804">
    <property type="entry name" value="Phoshotransferase/anion transport protein"/>
    <property type="match status" value="1"/>
</dbReference>
<protein>
    <submittedName>
        <fullName evidence="7">BglG family transcription antiterminator</fullName>
    </submittedName>
</protein>
<dbReference type="EMBL" id="JACBXQ010000007">
    <property type="protein sequence ID" value="MBG9987317.1"/>
    <property type="molecule type" value="Genomic_DNA"/>
</dbReference>
<name>A0ABS0LTN6_9LACT</name>
<dbReference type="InterPro" id="IPR036388">
    <property type="entry name" value="WH-like_DNA-bd_sf"/>
</dbReference>
<evidence type="ECO:0000256" key="2">
    <source>
        <dbReference type="ARBA" id="ARBA00023015"/>
    </source>
</evidence>
<comment type="caution">
    <text evidence="7">The sequence shown here is derived from an EMBL/GenBank/DDBJ whole genome shotgun (WGS) entry which is preliminary data.</text>
</comment>
<evidence type="ECO:0000256" key="4">
    <source>
        <dbReference type="ARBA" id="ARBA00023163"/>
    </source>
</evidence>
<dbReference type="PANTHER" id="PTHR30185:SF12">
    <property type="entry name" value="TRANSCRIPTIONAL REGULATOR MANR"/>
    <property type="match status" value="1"/>
</dbReference>
<reference evidence="7 8" key="1">
    <citation type="submission" date="2020-07" db="EMBL/GenBank/DDBJ databases">
        <title>Facklamia lactis sp. nov., isolated from raw milk.</title>
        <authorList>
            <person name="Doll E.V."/>
            <person name="Huptas C."/>
            <person name="Staib L."/>
            <person name="Wenning M."/>
            <person name="Scherer S."/>
        </authorList>
    </citation>
    <scope>NUCLEOTIDE SEQUENCE [LARGE SCALE GENOMIC DNA]</scope>
    <source>
        <strain evidence="7 8">DSM 111018</strain>
    </source>
</reference>
<evidence type="ECO:0000256" key="3">
    <source>
        <dbReference type="ARBA" id="ARBA00023159"/>
    </source>
</evidence>
<keyword evidence="2" id="KW-0805">Transcription regulation</keyword>
<dbReference type="Gene3D" id="3.40.930.10">
    <property type="entry name" value="Mannitol-specific EII, Chain A"/>
    <property type="match status" value="1"/>
</dbReference>
<accession>A0ABS0LTN6</accession>
<dbReference type="InterPro" id="IPR007737">
    <property type="entry name" value="Mga_HTH"/>
</dbReference>
<keyword evidence="8" id="KW-1185">Reference proteome</keyword>
<dbReference type="SUPFAM" id="SSF63520">
    <property type="entry name" value="PTS-regulatory domain, PRD"/>
    <property type="match status" value="2"/>
</dbReference>
<feature type="domain" description="PRD" evidence="6">
    <location>
        <begin position="152"/>
        <end position="257"/>
    </location>
</feature>
<dbReference type="Gene3D" id="1.10.1790.10">
    <property type="entry name" value="PRD domain"/>
    <property type="match status" value="2"/>
</dbReference>